<comment type="caution">
    <text evidence="2">The sequence shown here is derived from an EMBL/GenBank/DDBJ whole genome shotgun (WGS) entry which is preliminary data.</text>
</comment>
<dbReference type="InterPro" id="IPR006059">
    <property type="entry name" value="SBP"/>
</dbReference>
<feature type="chain" id="PRO_5039506487" evidence="1">
    <location>
        <begin position="34"/>
        <end position="382"/>
    </location>
</feature>
<sequence length="382" mass="40908">MNRRSESDLTRRGLLRRAGLGAGALALGPTLLAACGSDGSGTTTKAASAAAESPELKKLLDGITSKQVVIGNYGGTTEAARKKAFWDPFTERTGVRVVSADIPGRLGNQMLAGEVPAKWDAFHGSAAEALTAQQEGKKPLPKVPSIAYEDLIPAEFQPYMWQSFYVAYVPASLKGTFSGAGPQTWADFFDTKKFPGKRSWPGKDYTPGTREAALLALGVAPDEIYPIDIERADAKIKTIWDDLVFYDQFPQAQSFLTSKTVALSFGPNGMWKALQGKGISVDVRWTMTPILQPNGMNTMPDAPNMDAVQALAAFCAQPERQAEFAVLTNYGPPSKAAFDAMSKAEASALPNAPGRTVVAPDIKWLADNEGNLQDANKKLFAG</sequence>
<protein>
    <submittedName>
        <fullName evidence="2">Putative spermidine/putrescine-binding periplasmic protein ABC transporter component</fullName>
    </submittedName>
</protein>
<dbReference type="PROSITE" id="PS51257">
    <property type="entry name" value="PROKAR_LIPOPROTEIN"/>
    <property type="match status" value="1"/>
</dbReference>
<dbReference type="SUPFAM" id="SSF53850">
    <property type="entry name" value="Periplasmic binding protein-like II"/>
    <property type="match status" value="1"/>
</dbReference>
<organism evidence="2 3">
    <name type="scientific">Patulibacter medicamentivorans</name>
    <dbReference type="NCBI Taxonomy" id="1097667"/>
    <lineage>
        <taxon>Bacteria</taxon>
        <taxon>Bacillati</taxon>
        <taxon>Actinomycetota</taxon>
        <taxon>Thermoleophilia</taxon>
        <taxon>Solirubrobacterales</taxon>
        <taxon>Patulibacteraceae</taxon>
        <taxon>Patulibacter</taxon>
    </lineage>
</organism>
<dbReference type="InterPro" id="IPR006311">
    <property type="entry name" value="TAT_signal"/>
</dbReference>
<name>H0E313_9ACTN</name>
<dbReference type="PROSITE" id="PS51318">
    <property type="entry name" value="TAT"/>
    <property type="match status" value="1"/>
</dbReference>
<evidence type="ECO:0000313" key="3">
    <source>
        <dbReference type="Proteomes" id="UP000005143"/>
    </source>
</evidence>
<dbReference type="Proteomes" id="UP000005143">
    <property type="component" value="Unassembled WGS sequence"/>
</dbReference>
<proteinExistence type="predicted"/>
<dbReference type="Pfam" id="PF13416">
    <property type="entry name" value="SBP_bac_8"/>
    <property type="match status" value="1"/>
</dbReference>
<dbReference type="RefSeq" id="WP_007572003.1">
    <property type="nucleotide sequence ID" value="NZ_AGUD01000056.1"/>
</dbReference>
<evidence type="ECO:0000256" key="1">
    <source>
        <dbReference type="SAM" id="SignalP"/>
    </source>
</evidence>
<dbReference type="PATRIC" id="fig|1097667.3.peg.1177"/>
<keyword evidence="3" id="KW-1185">Reference proteome</keyword>
<accession>H0E313</accession>
<reference evidence="2 3" key="1">
    <citation type="journal article" date="2013" name="Biodegradation">
        <title>Quantitative proteomic analysis of ibuprofen-degrading Patulibacter sp. strain I11.</title>
        <authorList>
            <person name="Almeida B."/>
            <person name="Kjeldal H."/>
            <person name="Lolas I."/>
            <person name="Knudsen A.D."/>
            <person name="Carvalho G."/>
            <person name="Nielsen K.L."/>
            <person name="Barreto Crespo M.T."/>
            <person name="Stensballe A."/>
            <person name="Nielsen J.L."/>
        </authorList>
    </citation>
    <scope>NUCLEOTIDE SEQUENCE [LARGE SCALE GENOMIC DNA]</scope>
    <source>
        <strain evidence="2 3">I11</strain>
    </source>
</reference>
<dbReference type="Gene3D" id="3.40.190.10">
    <property type="entry name" value="Periplasmic binding protein-like II"/>
    <property type="match status" value="2"/>
</dbReference>
<dbReference type="AlphaFoldDB" id="H0E313"/>
<gene>
    <name evidence="2" type="ORF">PAI11_11800</name>
</gene>
<evidence type="ECO:0000313" key="2">
    <source>
        <dbReference type="EMBL" id="EHN11922.1"/>
    </source>
</evidence>
<keyword evidence="1" id="KW-0732">Signal</keyword>
<dbReference type="EMBL" id="AGUD01000056">
    <property type="protein sequence ID" value="EHN11922.1"/>
    <property type="molecule type" value="Genomic_DNA"/>
</dbReference>
<feature type="signal peptide" evidence="1">
    <location>
        <begin position="1"/>
        <end position="33"/>
    </location>
</feature>